<dbReference type="Gene3D" id="3.30.300.20">
    <property type="match status" value="1"/>
</dbReference>
<dbReference type="CDD" id="cd02414">
    <property type="entry name" value="KH-II_Jag"/>
    <property type="match status" value="1"/>
</dbReference>
<dbReference type="EMBL" id="PFMK01000002">
    <property type="protein sequence ID" value="PIZ03318.1"/>
    <property type="molecule type" value="Genomic_DNA"/>
</dbReference>
<comment type="caution">
    <text evidence="3">The sequence shown here is derived from an EMBL/GenBank/DDBJ whole genome shotgun (WGS) entry which is preliminary data.</text>
</comment>
<evidence type="ECO:0000313" key="4">
    <source>
        <dbReference type="Proteomes" id="UP000231069"/>
    </source>
</evidence>
<dbReference type="Proteomes" id="UP000231069">
    <property type="component" value="Unassembled WGS sequence"/>
</dbReference>
<organism evidence="3 4">
    <name type="scientific">Candidatus Gottesmanbacteria bacterium CG_4_10_14_0_8_um_filter_37_24</name>
    <dbReference type="NCBI Taxonomy" id="1974574"/>
    <lineage>
        <taxon>Bacteria</taxon>
        <taxon>Candidatus Gottesmaniibacteriota</taxon>
    </lineage>
</organism>
<dbReference type="Gene3D" id="3.30.1370.50">
    <property type="entry name" value="R3H-like domain"/>
    <property type="match status" value="1"/>
</dbReference>
<dbReference type="SMART" id="SM00393">
    <property type="entry name" value="R3H"/>
    <property type="match status" value="1"/>
</dbReference>
<dbReference type="SUPFAM" id="SSF82708">
    <property type="entry name" value="R3H domain"/>
    <property type="match status" value="1"/>
</dbReference>
<dbReference type="SUPFAM" id="SSF54814">
    <property type="entry name" value="Prokaryotic type KH domain (KH-domain type II)"/>
    <property type="match status" value="1"/>
</dbReference>
<evidence type="ECO:0000313" key="3">
    <source>
        <dbReference type="EMBL" id="PIZ03318.1"/>
    </source>
</evidence>
<dbReference type="InterPro" id="IPR015946">
    <property type="entry name" value="KH_dom-like_a/b"/>
</dbReference>
<dbReference type="CDD" id="cd02644">
    <property type="entry name" value="R3H_jag"/>
    <property type="match status" value="1"/>
</dbReference>
<dbReference type="InterPro" id="IPR004087">
    <property type="entry name" value="KH_dom"/>
</dbReference>
<gene>
    <name evidence="3" type="ORF">COY59_00155</name>
</gene>
<keyword evidence="1" id="KW-0694">RNA-binding</keyword>
<dbReference type="AlphaFoldDB" id="A0A2M7RSL9"/>
<dbReference type="SMART" id="SM00322">
    <property type="entry name" value="KH"/>
    <property type="match status" value="1"/>
</dbReference>
<dbReference type="GO" id="GO:0003723">
    <property type="term" value="F:RNA binding"/>
    <property type="evidence" value="ECO:0007669"/>
    <property type="project" value="UniProtKB-UniRule"/>
</dbReference>
<dbReference type="InterPro" id="IPR001374">
    <property type="entry name" value="R3H_dom"/>
</dbReference>
<dbReference type="InterPro" id="IPR039247">
    <property type="entry name" value="KhpB"/>
</dbReference>
<dbReference type="InterPro" id="IPR038008">
    <property type="entry name" value="Jag_KH"/>
</dbReference>
<evidence type="ECO:0000259" key="2">
    <source>
        <dbReference type="PROSITE" id="PS51061"/>
    </source>
</evidence>
<dbReference type="Pfam" id="PF13083">
    <property type="entry name" value="KH_KhpA-B"/>
    <property type="match status" value="1"/>
</dbReference>
<protein>
    <recommendedName>
        <fullName evidence="2">R3H domain-containing protein</fullName>
    </recommendedName>
</protein>
<evidence type="ECO:0000256" key="1">
    <source>
        <dbReference type="PROSITE-ProRule" id="PRU00117"/>
    </source>
</evidence>
<dbReference type="PROSITE" id="PS51061">
    <property type="entry name" value="R3H"/>
    <property type="match status" value="1"/>
</dbReference>
<dbReference type="PANTHER" id="PTHR35800">
    <property type="entry name" value="PROTEIN JAG"/>
    <property type="match status" value="1"/>
</dbReference>
<dbReference type="InterPro" id="IPR034079">
    <property type="entry name" value="R3H_KhpB"/>
</dbReference>
<proteinExistence type="predicted"/>
<dbReference type="Pfam" id="PF01424">
    <property type="entry name" value="R3H"/>
    <property type="match status" value="1"/>
</dbReference>
<feature type="domain" description="R3H" evidence="2">
    <location>
        <begin position="103"/>
        <end position="168"/>
    </location>
</feature>
<reference evidence="4" key="1">
    <citation type="submission" date="2017-09" db="EMBL/GenBank/DDBJ databases">
        <title>Depth-based differentiation of microbial function through sediment-hosted aquifers and enrichment of novel symbionts in the deep terrestrial subsurface.</title>
        <authorList>
            <person name="Probst A.J."/>
            <person name="Ladd B."/>
            <person name="Jarett J.K."/>
            <person name="Geller-Mcgrath D.E."/>
            <person name="Sieber C.M.K."/>
            <person name="Emerson J.B."/>
            <person name="Anantharaman K."/>
            <person name="Thomas B.C."/>
            <person name="Malmstrom R."/>
            <person name="Stieglmeier M."/>
            <person name="Klingl A."/>
            <person name="Woyke T."/>
            <person name="Ryan C.M."/>
            <person name="Banfield J.F."/>
        </authorList>
    </citation>
    <scope>NUCLEOTIDE SEQUENCE [LARGE SCALE GENOMIC DNA]</scope>
</reference>
<name>A0A2M7RSL9_9BACT</name>
<dbReference type="PROSITE" id="PS50084">
    <property type="entry name" value="KH_TYPE_1"/>
    <property type="match status" value="1"/>
</dbReference>
<sequence length="168" mass="19126">MKKKMAQTKNKKDTKTIIKETISNLLDNLEVKAEIEIEKVAEDKNSSQEPDHYKVNIKTDETGLIIGRHGETINSLQLLLGVILYKKIGSWQRIILDVGDYRKVREGSIKEMVERISKEVESTGQPVTLPDLTPYERRVVHIMLSDNPKIASESSGEGKDRRLTIKLK</sequence>
<dbReference type="InterPro" id="IPR036867">
    <property type="entry name" value="R3H_dom_sf"/>
</dbReference>
<accession>A0A2M7RSL9</accession>
<dbReference type="PANTHER" id="PTHR35800:SF1">
    <property type="entry name" value="RNA-BINDING PROTEIN KHPB"/>
    <property type="match status" value="1"/>
</dbReference>
<dbReference type="InterPro" id="IPR009019">
    <property type="entry name" value="KH_sf_prok-type"/>
</dbReference>